<keyword evidence="4" id="KW-1185">Reference proteome</keyword>
<dbReference type="Proteomes" id="UP000398389">
    <property type="component" value="Unassembled WGS sequence"/>
</dbReference>
<dbReference type="AlphaFoldDB" id="A0A5E8BSK7"/>
<accession>A0A5E8BSK7</accession>
<dbReference type="GO" id="GO:0005654">
    <property type="term" value="C:nucleoplasm"/>
    <property type="evidence" value="ECO:0007669"/>
    <property type="project" value="TreeGrafter"/>
</dbReference>
<organism evidence="3 4">
    <name type="scientific">Magnusiomyces paraingens</name>
    <dbReference type="NCBI Taxonomy" id="2606893"/>
    <lineage>
        <taxon>Eukaryota</taxon>
        <taxon>Fungi</taxon>
        <taxon>Dikarya</taxon>
        <taxon>Ascomycota</taxon>
        <taxon>Saccharomycotina</taxon>
        <taxon>Dipodascomycetes</taxon>
        <taxon>Dipodascales</taxon>
        <taxon>Dipodascaceae</taxon>
        <taxon>Magnusiomyces</taxon>
    </lineage>
</organism>
<dbReference type="InterPro" id="IPR007052">
    <property type="entry name" value="CS_dom"/>
</dbReference>
<dbReference type="GO" id="GO:0000493">
    <property type="term" value="P:box H/ACA snoRNP assembly"/>
    <property type="evidence" value="ECO:0007669"/>
    <property type="project" value="InterPro"/>
</dbReference>
<reference evidence="3 4" key="1">
    <citation type="submission" date="2019-09" db="EMBL/GenBank/DDBJ databases">
        <authorList>
            <person name="Brejova B."/>
        </authorList>
    </citation>
    <scope>NUCLEOTIDE SEQUENCE [LARGE SCALE GENOMIC DNA]</scope>
</reference>
<dbReference type="GO" id="GO:0005737">
    <property type="term" value="C:cytoplasm"/>
    <property type="evidence" value="ECO:0007669"/>
    <property type="project" value="TreeGrafter"/>
</dbReference>
<evidence type="ECO:0000313" key="3">
    <source>
        <dbReference type="EMBL" id="VVT54011.1"/>
    </source>
</evidence>
<dbReference type="RefSeq" id="XP_031854468.1">
    <property type="nucleotide sequence ID" value="XM_031998577.1"/>
</dbReference>
<dbReference type="PANTHER" id="PTHR12967:SF0">
    <property type="entry name" value="PROTEIN SHQ1 HOMOLOG"/>
    <property type="match status" value="1"/>
</dbReference>
<evidence type="ECO:0000313" key="4">
    <source>
        <dbReference type="Proteomes" id="UP000398389"/>
    </source>
</evidence>
<dbReference type="Gene3D" id="2.60.40.790">
    <property type="match status" value="1"/>
</dbReference>
<gene>
    <name evidence="3" type="ORF">SAPINGB_P003862</name>
</gene>
<dbReference type="PROSITE" id="PS51203">
    <property type="entry name" value="CS"/>
    <property type="match status" value="1"/>
</dbReference>
<comment type="similarity">
    <text evidence="1">Belongs to the SHQ1 family.</text>
</comment>
<feature type="domain" description="CS" evidence="2">
    <location>
        <begin position="1"/>
        <end position="101"/>
    </location>
</feature>
<proteinExistence type="inferred from homology"/>
<sequence>MITPKFSVRQDDDRIYIDIRIINIRTESKSIEFIVEGDLFIFALSPYYLRLRFPGQLLSDDDEKVINDEKLKSTIHYKTNESIIEISISKALKGAYFEDLDLVTKLLARTVNITGPNNAEEDIDDKTRREKIENQIKSISTPLIQEIDLKENLTSQDINDHFSKLSTEAETFNWEVEQTDSGRVDESTFHKSGLENQIGKYGFNSRYSDIIGVSIADGSNDVNDVIDPETSTSESRHQSRFELEALSFDSDYYLSDMFDEPPELDLILKWESPANISFNNLSDVSNAAALETEENITFSTKEIDYMQRIAREKGISENPGQSIYENISNPKKIYIGLVCIIFSVCYDERTTMGEPTVESPWTISKLCPLFSALDDQFDTLLSAVIACIRRALCFPLIRNWKLVASTVFQKDVYHVLRLGKRRILHILLKLKEILESSGGGGNYFVYSKIWVDDYIAWIQLNASDSVIRAMAHELRKLKWGTQQSLEDDEIKSLVGLELTELEEAAKETLQENEHNIS</sequence>
<dbReference type="OrthoDB" id="73639at2759"/>
<dbReference type="GeneID" id="43582677"/>
<dbReference type="Pfam" id="PF21413">
    <property type="entry name" value="SHQ1-like_CS"/>
    <property type="match status" value="1"/>
</dbReference>
<dbReference type="InterPro" id="IPR048696">
    <property type="entry name" value="SHQ1-like_CS"/>
</dbReference>
<dbReference type="InterPro" id="IPR039742">
    <property type="entry name" value="Shq1"/>
</dbReference>
<evidence type="ECO:0000259" key="2">
    <source>
        <dbReference type="PROSITE" id="PS51203"/>
    </source>
</evidence>
<dbReference type="EMBL" id="CABVLU010000003">
    <property type="protein sequence ID" value="VVT54011.1"/>
    <property type="molecule type" value="Genomic_DNA"/>
</dbReference>
<evidence type="ECO:0000256" key="1">
    <source>
        <dbReference type="ARBA" id="ARBA00005607"/>
    </source>
</evidence>
<dbReference type="Pfam" id="PF04925">
    <property type="entry name" value="SHQ1"/>
    <property type="match status" value="1"/>
</dbReference>
<dbReference type="GO" id="GO:0051082">
    <property type="term" value="F:unfolded protein binding"/>
    <property type="evidence" value="ECO:0007669"/>
    <property type="project" value="TreeGrafter"/>
</dbReference>
<dbReference type="InterPro" id="IPR008978">
    <property type="entry name" value="HSP20-like_chaperone"/>
</dbReference>
<name>A0A5E8BSK7_9ASCO</name>
<dbReference type="InterPro" id="IPR007009">
    <property type="entry name" value="Shq1_C"/>
</dbReference>
<dbReference type="PANTHER" id="PTHR12967">
    <property type="entry name" value="PROTEIN SHQ1 HOMOLOG"/>
    <property type="match status" value="1"/>
</dbReference>
<protein>
    <recommendedName>
        <fullName evidence="2">CS domain-containing protein</fullName>
    </recommendedName>
</protein>